<keyword evidence="1" id="KW-0472">Membrane</keyword>
<comment type="caution">
    <text evidence="2">The sequence shown here is derived from an EMBL/GenBank/DDBJ whole genome shotgun (WGS) entry which is preliminary data.</text>
</comment>
<dbReference type="RefSeq" id="WP_145618383.1">
    <property type="nucleotide sequence ID" value="NZ_JAYNFR010000004.1"/>
</dbReference>
<evidence type="ECO:0000256" key="1">
    <source>
        <dbReference type="SAM" id="Phobius"/>
    </source>
</evidence>
<dbReference type="Proteomes" id="UP000316545">
    <property type="component" value="Unassembled WGS sequence"/>
</dbReference>
<feature type="transmembrane region" description="Helical" evidence="1">
    <location>
        <begin position="47"/>
        <end position="63"/>
    </location>
</feature>
<proteinExistence type="predicted"/>
<reference evidence="2 3" key="1">
    <citation type="submission" date="2019-06" db="EMBL/GenBank/DDBJ databases">
        <title>Genomic Encyclopedia of Type Strains, Phase IV (KMG-V): Genome sequencing to study the core and pangenomes of soil and plant-associated prokaryotes.</title>
        <authorList>
            <person name="Whitman W."/>
        </authorList>
    </citation>
    <scope>NUCLEOTIDE SEQUENCE [LARGE SCALE GENOMIC DNA]</scope>
    <source>
        <strain evidence="2 3">BR 11865</strain>
    </source>
</reference>
<gene>
    <name evidence="2" type="ORF">FBZ88_11148</name>
</gene>
<accession>A0A560FTT5</accession>
<sequence length="196" mass="22023">MTADPADTLKALWQTQEQEIPPVTLDEIRAKAAAFERKIRRRNLREYIGTAVAAAIFAFYIWLFPGWMIKLGSALTILALGWTMWRLHQRGNARAAGGDARTVVDAYRDALVRQYRGAAAFWRRDLPLFLPGLILIYVGRYRQDHAGGRPLDLDHTFIILGGVIGLLMLAIVVLVSLLGAARLQNQINDLDRMLRG</sequence>
<organism evidence="2 3">
    <name type="scientific">Nitrospirillum amazonense</name>
    <dbReference type="NCBI Taxonomy" id="28077"/>
    <lineage>
        <taxon>Bacteria</taxon>
        <taxon>Pseudomonadati</taxon>
        <taxon>Pseudomonadota</taxon>
        <taxon>Alphaproteobacteria</taxon>
        <taxon>Rhodospirillales</taxon>
        <taxon>Azospirillaceae</taxon>
        <taxon>Nitrospirillum</taxon>
    </lineage>
</organism>
<keyword evidence="3" id="KW-1185">Reference proteome</keyword>
<feature type="transmembrane region" description="Helical" evidence="1">
    <location>
        <begin position="158"/>
        <end position="183"/>
    </location>
</feature>
<dbReference type="AlphaFoldDB" id="A0A560FTT5"/>
<evidence type="ECO:0000313" key="2">
    <source>
        <dbReference type="EMBL" id="TWB24971.1"/>
    </source>
</evidence>
<keyword evidence="1" id="KW-1133">Transmembrane helix</keyword>
<dbReference type="EMBL" id="VITO01000011">
    <property type="protein sequence ID" value="TWB24971.1"/>
    <property type="molecule type" value="Genomic_DNA"/>
</dbReference>
<evidence type="ECO:0000313" key="3">
    <source>
        <dbReference type="Proteomes" id="UP000316545"/>
    </source>
</evidence>
<keyword evidence="1" id="KW-0812">Transmembrane</keyword>
<protein>
    <submittedName>
        <fullName evidence="2">Uncharacterized protein</fullName>
    </submittedName>
</protein>
<name>A0A560FTT5_9PROT</name>